<organism evidence="5 6">
    <name type="scientific">Parthenolecanium corni</name>
    <dbReference type="NCBI Taxonomy" id="536013"/>
    <lineage>
        <taxon>Eukaryota</taxon>
        <taxon>Metazoa</taxon>
        <taxon>Ecdysozoa</taxon>
        <taxon>Arthropoda</taxon>
        <taxon>Hexapoda</taxon>
        <taxon>Insecta</taxon>
        <taxon>Pterygota</taxon>
        <taxon>Neoptera</taxon>
        <taxon>Paraneoptera</taxon>
        <taxon>Hemiptera</taxon>
        <taxon>Sternorrhyncha</taxon>
        <taxon>Coccoidea</taxon>
        <taxon>Coccidae</taxon>
        <taxon>Parthenolecanium</taxon>
    </lineage>
</organism>
<dbReference type="Gene3D" id="3.40.50.300">
    <property type="entry name" value="P-loop containing nucleotide triphosphate hydrolases"/>
    <property type="match status" value="1"/>
</dbReference>
<evidence type="ECO:0000313" key="5">
    <source>
        <dbReference type="EMBL" id="KAK7595566.1"/>
    </source>
</evidence>
<evidence type="ECO:0000313" key="6">
    <source>
        <dbReference type="Proteomes" id="UP001367676"/>
    </source>
</evidence>
<evidence type="ECO:0000256" key="3">
    <source>
        <dbReference type="ARBA" id="ARBA00025768"/>
    </source>
</evidence>
<dbReference type="Pfam" id="PF08433">
    <property type="entry name" value="KTI12"/>
    <property type="match status" value="1"/>
</dbReference>
<keyword evidence="1" id="KW-0547">Nucleotide-binding</keyword>
<dbReference type="SUPFAM" id="SSF52540">
    <property type="entry name" value="P-loop containing nucleoside triphosphate hydrolases"/>
    <property type="match status" value="1"/>
</dbReference>
<dbReference type="Proteomes" id="UP001367676">
    <property type="component" value="Unassembled WGS sequence"/>
</dbReference>
<dbReference type="GO" id="GO:0005524">
    <property type="term" value="F:ATP binding"/>
    <property type="evidence" value="ECO:0007669"/>
    <property type="project" value="UniProtKB-KW"/>
</dbReference>
<dbReference type="EMBL" id="JBBCAQ010000018">
    <property type="protein sequence ID" value="KAK7595566.1"/>
    <property type="molecule type" value="Genomic_DNA"/>
</dbReference>
<dbReference type="AlphaFoldDB" id="A0AAN9TL80"/>
<comment type="caution">
    <text evidence="5">The sequence shown here is derived from an EMBL/GenBank/DDBJ whole genome shotgun (WGS) entry which is preliminary data.</text>
</comment>
<sequence length="282" mass="31996">MPLIIVTGYPSSGKTTRSIQLKAYFENELGKPTRLLSEEEIMNQCNTNKNAFSMDSKKQKEIRASLKCNVVRFLGPDIVILDASNNVKGFRYELYCACKCHKTSHCVVNCNISAEKAWELNENRENKYTREAFDMMISLFEPPIETNRWDSPLITIEVDDELPGPRIANALFGRDIPPPNMSTQNMPSCNSTYLSDLDKITRDIIRDILSLQANSTSSKNVLLPTWNLEIAILNDSVNARRLSTLKRQFMSFYKLNPVGSSPSDVAELFVKFINSSLNETNY</sequence>
<comment type="similarity">
    <text evidence="3">Belongs to the KTI12 family.</text>
</comment>
<accession>A0AAN9TL80</accession>
<protein>
    <recommendedName>
        <fullName evidence="4">Protein KTI12 homolog</fullName>
    </recommendedName>
</protein>
<keyword evidence="2" id="KW-0067">ATP-binding</keyword>
<dbReference type="PANTHER" id="PTHR12435">
    <property type="match status" value="1"/>
</dbReference>
<dbReference type="InterPro" id="IPR013641">
    <property type="entry name" value="KTI12/PSTK"/>
</dbReference>
<proteinExistence type="inferred from homology"/>
<name>A0AAN9TL80_9HEMI</name>
<evidence type="ECO:0000256" key="1">
    <source>
        <dbReference type="ARBA" id="ARBA00022741"/>
    </source>
</evidence>
<reference evidence="5 6" key="1">
    <citation type="submission" date="2024-03" db="EMBL/GenBank/DDBJ databases">
        <title>Adaptation during the transition from Ophiocordyceps entomopathogen to insect associate is accompanied by gene loss and intensified selection.</title>
        <authorList>
            <person name="Ward C.M."/>
            <person name="Onetto C.A."/>
            <person name="Borneman A.R."/>
        </authorList>
    </citation>
    <scope>NUCLEOTIDE SEQUENCE [LARGE SCALE GENOMIC DNA]</scope>
    <source>
        <strain evidence="5">AWRI1</strain>
        <tissue evidence="5">Single Adult Female</tissue>
    </source>
</reference>
<dbReference type="InterPro" id="IPR027417">
    <property type="entry name" value="P-loop_NTPase"/>
</dbReference>
<evidence type="ECO:0000256" key="2">
    <source>
        <dbReference type="ARBA" id="ARBA00022840"/>
    </source>
</evidence>
<evidence type="ECO:0000256" key="4">
    <source>
        <dbReference type="ARBA" id="ARBA00026170"/>
    </source>
</evidence>
<keyword evidence="6" id="KW-1185">Reference proteome</keyword>
<gene>
    <name evidence="5" type="ORF">V9T40_013391</name>
</gene>